<dbReference type="GO" id="GO:0016887">
    <property type="term" value="F:ATP hydrolysis activity"/>
    <property type="evidence" value="ECO:0007669"/>
    <property type="project" value="InterPro"/>
</dbReference>
<protein>
    <submittedName>
        <fullName evidence="6">Aliphatic sulfonates import ATP-binding protein SsuB</fullName>
        <ecNumber evidence="6">3.6.3.-</ecNumber>
    </submittedName>
</protein>
<dbReference type="PROSITE" id="PS00211">
    <property type="entry name" value="ABC_TRANSPORTER_1"/>
    <property type="match status" value="1"/>
</dbReference>
<dbReference type="RefSeq" id="WP_072577278.1">
    <property type="nucleotide sequence ID" value="NZ_LWHB01000152.1"/>
</dbReference>
<dbReference type="InterPro" id="IPR017871">
    <property type="entry name" value="ABC_transporter-like_CS"/>
</dbReference>
<dbReference type="SMART" id="SM00382">
    <property type="entry name" value="AAA"/>
    <property type="match status" value="1"/>
</dbReference>
<dbReference type="InterPro" id="IPR003593">
    <property type="entry name" value="AAA+_ATPase"/>
</dbReference>
<feature type="domain" description="ABC transporter" evidence="5">
    <location>
        <begin position="4"/>
        <end position="217"/>
    </location>
</feature>
<dbReference type="InterPro" id="IPR027417">
    <property type="entry name" value="P-loop_NTPase"/>
</dbReference>
<gene>
    <name evidence="6" type="primary">ssuB_1</name>
    <name evidence="6" type="ORF">NCTC13337_00096</name>
</gene>
<name>A0A380MLR1_9GAMM</name>
<evidence type="ECO:0000256" key="1">
    <source>
        <dbReference type="ARBA" id="ARBA00005417"/>
    </source>
</evidence>
<dbReference type="InterPro" id="IPR050166">
    <property type="entry name" value="ABC_transporter_ATP-bind"/>
</dbReference>
<evidence type="ECO:0000256" key="3">
    <source>
        <dbReference type="ARBA" id="ARBA00022741"/>
    </source>
</evidence>
<keyword evidence="4 6" id="KW-0067">ATP-binding</keyword>
<dbReference type="Proteomes" id="UP000254601">
    <property type="component" value="Unassembled WGS sequence"/>
</dbReference>
<organism evidence="6 7">
    <name type="scientific">Suttonella ornithocola</name>
    <dbReference type="NCBI Taxonomy" id="279832"/>
    <lineage>
        <taxon>Bacteria</taxon>
        <taxon>Pseudomonadati</taxon>
        <taxon>Pseudomonadota</taxon>
        <taxon>Gammaproteobacteria</taxon>
        <taxon>Cardiobacteriales</taxon>
        <taxon>Cardiobacteriaceae</taxon>
        <taxon>Suttonella</taxon>
    </lineage>
</organism>
<evidence type="ECO:0000313" key="7">
    <source>
        <dbReference type="Proteomes" id="UP000254601"/>
    </source>
</evidence>
<reference evidence="6 7" key="1">
    <citation type="submission" date="2018-06" db="EMBL/GenBank/DDBJ databases">
        <authorList>
            <consortium name="Pathogen Informatics"/>
            <person name="Doyle S."/>
        </authorList>
    </citation>
    <scope>NUCLEOTIDE SEQUENCE [LARGE SCALE GENOMIC DNA]</scope>
    <source>
        <strain evidence="6 7">NCTC13337</strain>
    </source>
</reference>
<dbReference type="EMBL" id="UHIC01000001">
    <property type="protein sequence ID" value="SUO93188.1"/>
    <property type="molecule type" value="Genomic_DNA"/>
</dbReference>
<evidence type="ECO:0000259" key="5">
    <source>
        <dbReference type="PROSITE" id="PS50893"/>
    </source>
</evidence>
<evidence type="ECO:0000256" key="4">
    <source>
        <dbReference type="ARBA" id="ARBA00022840"/>
    </source>
</evidence>
<dbReference type="PROSITE" id="PS50893">
    <property type="entry name" value="ABC_TRANSPORTER_2"/>
    <property type="match status" value="1"/>
</dbReference>
<dbReference type="Gene3D" id="3.40.50.300">
    <property type="entry name" value="P-loop containing nucleotide triphosphate hydrolases"/>
    <property type="match status" value="1"/>
</dbReference>
<comment type="similarity">
    <text evidence="1">Belongs to the ABC transporter superfamily.</text>
</comment>
<keyword evidence="3" id="KW-0547">Nucleotide-binding</keyword>
<dbReference type="AlphaFoldDB" id="A0A380MLR1"/>
<evidence type="ECO:0000256" key="2">
    <source>
        <dbReference type="ARBA" id="ARBA00022448"/>
    </source>
</evidence>
<dbReference type="Pfam" id="PF00005">
    <property type="entry name" value="ABC_tran"/>
    <property type="match status" value="1"/>
</dbReference>
<keyword evidence="2" id="KW-0813">Transport</keyword>
<accession>A0A380MLR1</accession>
<proteinExistence type="inferred from homology"/>
<dbReference type="SUPFAM" id="SSF52540">
    <property type="entry name" value="P-loop containing nucleoside triphosphate hydrolases"/>
    <property type="match status" value="1"/>
</dbReference>
<dbReference type="PANTHER" id="PTHR42788:SF20">
    <property type="entry name" value="ABC TRANSPORTER ATP-BINDING PROTEIN"/>
    <property type="match status" value="1"/>
</dbReference>
<keyword evidence="6" id="KW-0378">Hydrolase</keyword>
<dbReference type="GO" id="GO:0005524">
    <property type="term" value="F:ATP binding"/>
    <property type="evidence" value="ECO:0007669"/>
    <property type="project" value="UniProtKB-KW"/>
</dbReference>
<evidence type="ECO:0000313" key="6">
    <source>
        <dbReference type="EMBL" id="SUO93188.1"/>
    </source>
</evidence>
<dbReference type="OrthoDB" id="9802264at2"/>
<keyword evidence="7" id="KW-1185">Reference proteome</keyword>
<dbReference type="PANTHER" id="PTHR42788">
    <property type="entry name" value="TAURINE IMPORT ATP-BINDING PROTEIN-RELATED"/>
    <property type="match status" value="1"/>
</dbReference>
<dbReference type="InterPro" id="IPR003439">
    <property type="entry name" value="ABC_transporter-like_ATP-bd"/>
</dbReference>
<dbReference type="EC" id="3.6.3.-" evidence="6"/>
<sequence length="230" mass="25864">MSLIALKDISLSRSSIPIVANISFQLQAGSCVCLTGHSGCGKTTILQGIAELIPYEDGDIQRNYHQLGYLFQQPRLLPWRTVLENLTVLPNVATDATILQLAQLDLTSYDQRKYPHELSGGMQQRVALARALIIQPDVLLMDEPFSALDYQLRQRLQTYIQHRIEEGLGVILVSHDREEALRLATTIIRLDGTPARIVSTLDINISYSERTQDFIQSYIHHPTLQGIDET</sequence>